<name>A0ABV8LP55_9ACTN</name>
<dbReference type="PROSITE" id="PS50956">
    <property type="entry name" value="HTH_ASNC_2"/>
    <property type="match status" value="2"/>
</dbReference>
<proteinExistence type="predicted"/>
<dbReference type="Gene3D" id="1.10.10.10">
    <property type="entry name" value="Winged helix-like DNA-binding domain superfamily/Winged helix DNA-binding domain"/>
    <property type="match status" value="2"/>
</dbReference>
<keyword evidence="2" id="KW-0238">DNA-binding</keyword>
<dbReference type="SUPFAM" id="SSF54909">
    <property type="entry name" value="Dimeric alpha+beta barrel"/>
    <property type="match status" value="2"/>
</dbReference>
<dbReference type="InterPro" id="IPR000485">
    <property type="entry name" value="AsnC-type_HTH_dom"/>
</dbReference>
<organism evidence="5 6">
    <name type="scientific">Hamadaea flava</name>
    <dbReference type="NCBI Taxonomy" id="1742688"/>
    <lineage>
        <taxon>Bacteria</taxon>
        <taxon>Bacillati</taxon>
        <taxon>Actinomycetota</taxon>
        <taxon>Actinomycetes</taxon>
        <taxon>Micromonosporales</taxon>
        <taxon>Micromonosporaceae</taxon>
        <taxon>Hamadaea</taxon>
    </lineage>
</organism>
<gene>
    <name evidence="5" type="ORF">ACFOZ4_16550</name>
</gene>
<dbReference type="Pfam" id="PF01037">
    <property type="entry name" value="AsnC_trans_reg"/>
    <property type="match status" value="2"/>
</dbReference>
<feature type="domain" description="HTH asnC-type" evidence="4">
    <location>
        <begin position="8"/>
        <end position="68"/>
    </location>
</feature>
<keyword evidence="6" id="KW-1185">Reference proteome</keyword>
<evidence type="ECO:0000313" key="6">
    <source>
        <dbReference type="Proteomes" id="UP001595816"/>
    </source>
</evidence>
<comment type="caution">
    <text evidence="5">The sequence shown here is derived from an EMBL/GenBank/DDBJ whole genome shotgun (WGS) entry which is preliminary data.</text>
</comment>
<dbReference type="PANTHER" id="PTHR30154:SF34">
    <property type="entry name" value="TRANSCRIPTIONAL REGULATOR AZLB"/>
    <property type="match status" value="1"/>
</dbReference>
<feature type="domain" description="HTH asnC-type" evidence="4">
    <location>
        <begin position="174"/>
        <end position="234"/>
    </location>
</feature>
<evidence type="ECO:0000259" key="4">
    <source>
        <dbReference type="PROSITE" id="PS50956"/>
    </source>
</evidence>
<dbReference type="InterPro" id="IPR011008">
    <property type="entry name" value="Dimeric_a/b-barrel"/>
</dbReference>
<dbReference type="PANTHER" id="PTHR30154">
    <property type="entry name" value="LEUCINE-RESPONSIVE REGULATORY PROTEIN"/>
    <property type="match status" value="1"/>
</dbReference>
<dbReference type="SUPFAM" id="SSF46785">
    <property type="entry name" value="Winged helix' DNA-binding domain"/>
    <property type="match status" value="2"/>
</dbReference>
<dbReference type="Proteomes" id="UP001595816">
    <property type="component" value="Unassembled WGS sequence"/>
</dbReference>
<sequence length="332" mass="36849">MADGIARLDPLDRRIVAALQSNGRASWTEISELCETSVATAARRGQQLLRDGIVRVAVVPDINHAGAADLYDLRLGCRPGSQVKVCLELAKHPAIRFVALVSGADDIFCELNVRKDQTLQDMINEIQVIDGVQRCRTDLNLHTYKVAADWSRQLLSADAEVVVPELHECDPSHFDPVDHQIIEVMREDGRASFSTVAEAIGVNESTVRRRFETLQGRGCILVTTLVPAPALGFESELLFNITVEPPSLDAVARKLSTYRGVRFVAAMLSENTLMCEVILPTTKDIFDFTTNTLGHLEGVRGWTANMVLLTFRRGFVETPWWPRSVVTLSRQK</sequence>
<dbReference type="PRINTS" id="PR00033">
    <property type="entry name" value="HTHASNC"/>
</dbReference>
<evidence type="ECO:0000313" key="5">
    <source>
        <dbReference type="EMBL" id="MFC4132216.1"/>
    </source>
</evidence>
<dbReference type="RefSeq" id="WP_253753657.1">
    <property type="nucleotide sequence ID" value="NZ_JAMZDZ010000001.1"/>
</dbReference>
<evidence type="ECO:0000256" key="2">
    <source>
        <dbReference type="ARBA" id="ARBA00023125"/>
    </source>
</evidence>
<dbReference type="Gene3D" id="3.30.70.920">
    <property type="match status" value="2"/>
</dbReference>
<reference evidence="6" key="1">
    <citation type="journal article" date="2019" name="Int. J. Syst. Evol. Microbiol.">
        <title>The Global Catalogue of Microorganisms (GCM) 10K type strain sequencing project: providing services to taxonomists for standard genome sequencing and annotation.</title>
        <authorList>
            <consortium name="The Broad Institute Genomics Platform"/>
            <consortium name="The Broad Institute Genome Sequencing Center for Infectious Disease"/>
            <person name="Wu L."/>
            <person name="Ma J."/>
        </authorList>
    </citation>
    <scope>NUCLEOTIDE SEQUENCE [LARGE SCALE GENOMIC DNA]</scope>
    <source>
        <strain evidence="6">CGMCC 4.7289</strain>
    </source>
</reference>
<dbReference type="InterPro" id="IPR036388">
    <property type="entry name" value="WH-like_DNA-bd_sf"/>
</dbReference>
<evidence type="ECO:0000256" key="1">
    <source>
        <dbReference type="ARBA" id="ARBA00023015"/>
    </source>
</evidence>
<protein>
    <submittedName>
        <fullName evidence="5">Lrp/AsnC family transcriptional regulator</fullName>
    </submittedName>
</protein>
<dbReference type="EMBL" id="JBHSAY010000009">
    <property type="protein sequence ID" value="MFC4132216.1"/>
    <property type="molecule type" value="Genomic_DNA"/>
</dbReference>
<dbReference type="SMART" id="SM00344">
    <property type="entry name" value="HTH_ASNC"/>
    <property type="match status" value="2"/>
</dbReference>
<evidence type="ECO:0000256" key="3">
    <source>
        <dbReference type="ARBA" id="ARBA00023163"/>
    </source>
</evidence>
<dbReference type="Pfam" id="PF13404">
    <property type="entry name" value="HTH_AsnC-type"/>
    <property type="match status" value="2"/>
</dbReference>
<keyword evidence="1" id="KW-0805">Transcription regulation</keyword>
<dbReference type="InterPro" id="IPR019887">
    <property type="entry name" value="Tscrpt_reg_AsnC/Lrp_C"/>
</dbReference>
<dbReference type="InterPro" id="IPR036390">
    <property type="entry name" value="WH_DNA-bd_sf"/>
</dbReference>
<dbReference type="InterPro" id="IPR019888">
    <property type="entry name" value="Tscrpt_reg_AsnC-like"/>
</dbReference>
<accession>A0ABV8LP55</accession>
<keyword evidence="3" id="KW-0804">Transcription</keyword>